<feature type="signal peptide" evidence="1">
    <location>
        <begin position="1"/>
        <end position="17"/>
    </location>
</feature>
<reference evidence="2" key="1">
    <citation type="journal article" date="2020" name="Fungal Divers.">
        <title>Resolving the Mortierellaceae phylogeny through synthesis of multi-gene phylogenetics and phylogenomics.</title>
        <authorList>
            <person name="Vandepol N."/>
            <person name="Liber J."/>
            <person name="Desiro A."/>
            <person name="Na H."/>
            <person name="Kennedy M."/>
            <person name="Barry K."/>
            <person name="Grigoriev I.V."/>
            <person name="Miller A.N."/>
            <person name="O'Donnell K."/>
            <person name="Stajich J.E."/>
            <person name="Bonito G."/>
        </authorList>
    </citation>
    <scope>NUCLEOTIDE SEQUENCE</scope>
    <source>
        <strain evidence="2">NRRL 2769</strain>
    </source>
</reference>
<keyword evidence="1" id="KW-0732">Signal</keyword>
<organism evidence="2 3">
    <name type="scientific">Entomortierella chlamydospora</name>
    <dbReference type="NCBI Taxonomy" id="101097"/>
    <lineage>
        <taxon>Eukaryota</taxon>
        <taxon>Fungi</taxon>
        <taxon>Fungi incertae sedis</taxon>
        <taxon>Mucoromycota</taxon>
        <taxon>Mortierellomycotina</taxon>
        <taxon>Mortierellomycetes</taxon>
        <taxon>Mortierellales</taxon>
        <taxon>Mortierellaceae</taxon>
        <taxon>Entomortierella</taxon>
    </lineage>
</organism>
<feature type="non-terminal residue" evidence="2">
    <location>
        <position position="293"/>
    </location>
</feature>
<dbReference type="AlphaFoldDB" id="A0A9P6MGB4"/>
<gene>
    <name evidence="2" type="ORF">BGZ80_006721</name>
</gene>
<name>A0A9P6MGB4_9FUNG</name>
<evidence type="ECO:0000313" key="2">
    <source>
        <dbReference type="EMBL" id="KAF9998750.1"/>
    </source>
</evidence>
<dbReference type="Gene3D" id="2.90.10.10">
    <property type="entry name" value="Bulb-type lectin domain"/>
    <property type="match status" value="1"/>
</dbReference>
<evidence type="ECO:0000256" key="1">
    <source>
        <dbReference type="SAM" id="SignalP"/>
    </source>
</evidence>
<evidence type="ECO:0008006" key="4">
    <source>
        <dbReference type="Google" id="ProtNLM"/>
    </source>
</evidence>
<dbReference type="InterPro" id="IPR036426">
    <property type="entry name" value="Bulb-type_lectin_dom_sf"/>
</dbReference>
<dbReference type="EMBL" id="JAAAID010003330">
    <property type="protein sequence ID" value="KAF9998750.1"/>
    <property type="molecule type" value="Genomic_DNA"/>
</dbReference>
<keyword evidence="3" id="KW-1185">Reference proteome</keyword>
<sequence length="293" mass="31520">MKLGSLLLLSFSSTAFAINGWGLGGDSSGAWMTPGNPGRDPMQIALGQAFGGLRGDIMGRSQEIRMSISREWTSGHYRYAIAATWAPGDGGDRIQPPPIGPDEGPSEQDLVSLYEHIEEYMGIDANSDRRATRSIQMFTFYDFACRGGRIIINIIARHLGNNNNINSRNATTFRMPIHNSVLQSKPGERCKRSSAVTATICRDSATMVSGDSITSGYANSLRSGIGSMWVGGNGALCFSGLNIRTASCTGGSGPLTDAPYRLKLENDGNLCVYNKNNANTWCSGIKGKADRLY</sequence>
<dbReference type="Proteomes" id="UP000703661">
    <property type="component" value="Unassembled WGS sequence"/>
</dbReference>
<dbReference type="SUPFAM" id="SSF51110">
    <property type="entry name" value="alpha-D-mannose-specific plant lectins"/>
    <property type="match status" value="1"/>
</dbReference>
<comment type="caution">
    <text evidence="2">The sequence shown here is derived from an EMBL/GenBank/DDBJ whole genome shotgun (WGS) entry which is preliminary data.</text>
</comment>
<evidence type="ECO:0000313" key="3">
    <source>
        <dbReference type="Proteomes" id="UP000703661"/>
    </source>
</evidence>
<proteinExistence type="predicted"/>
<feature type="chain" id="PRO_5040362849" description="Bulb-type lectin domain-containing protein" evidence="1">
    <location>
        <begin position="18"/>
        <end position="293"/>
    </location>
</feature>
<accession>A0A9P6MGB4</accession>
<protein>
    <recommendedName>
        <fullName evidence="4">Bulb-type lectin domain-containing protein</fullName>
    </recommendedName>
</protein>